<accession>A0A8S3ZI42</accession>
<feature type="compositionally biased region" description="Basic and acidic residues" evidence="8">
    <location>
        <begin position="333"/>
        <end position="376"/>
    </location>
</feature>
<keyword evidence="6" id="KW-0539">Nucleus</keyword>
<dbReference type="SMART" id="SM00360">
    <property type="entry name" value="RRM"/>
    <property type="match status" value="1"/>
</dbReference>
<feature type="domain" description="RRM" evidence="9">
    <location>
        <begin position="14"/>
        <end position="92"/>
    </location>
</feature>
<dbReference type="SUPFAM" id="SSF54928">
    <property type="entry name" value="RNA-binding domain, RBD"/>
    <property type="match status" value="1"/>
</dbReference>
<keyword evidence="5" id="KW-0804">Transcription</keyword>
<dbReference type="OrthoDB" id="79455at2759"/>
<dbReference type="InterPro" id="IPR000504">
    <property type="entry name" value="RRM_dom"/>
</dbReference>
<comment type="caution">
    <text evidence="10">The sequence shown here is derived from an EMBL/GenBank/DDBJ whole genome shotgun (WGS) entry which is preliminary data.</text>
</comment>
<comment type="subcellular location">
    <subcellularLocation>
        <location evidence="1">Nucleus</location>
    </subcellularLocation>
</comment>
<dbReference type="GO" id="GO:0003723">
    <property type="term" value="F:RNA binding"/>
    <property type="evidence" value="ECO:0007669"/>
    <property type="project" value="UniProtKB-UniRule"/>
</dbReference>
<evidence type="ECO:0000256" key="7">
    <source>
        <dbReference type="PROSITE-ProRule" id="PRU00176"/>
    </source>
</evidence>
<gene>
    <name evidence="10" type="ORF">CUNI_LOCUS13396</name>
</gene>
<evidence type="ECO:0000256" key="4">
    <source>
        <dbReference type="ARBA" id="ARBA00023015"/>
    </source>
</evidence>
<dbReference type="Pfam" id="PF00076">
    <property type="entry name" value="RRM_1"/>
    <property type="match status" value="1"/>
</dbReference>
<dbReference type="InterPro" id="IPR051738">
    <property type="entry name" value="SAF_Modulators"/>
</dbReference>
<keyword evidence="3" id="KW-0597">Phosphoprotein</keyword>
<keyword evidence="11" id="KW-1185">Reference proteome</keyword>
<dbReference type="InterPro" id="IPR012677">
    <property type="entry name" value="Nucleotide-bd_a/b_plait_sf"/>
</dbReference>
<feature type="region of interest" description="Disordered" evidence="8">
    <location>
        <begin position="89"/>
        <end position="149"/>
    </location>
</feature>
<evidence type="ECO:0000256" key="1">
    <source>
        <dbReference type="ARBA" id="ARBA00004123"/>
    </source>
</evidence>
<evidence type="ECO:0000256" key="2">
    <source>
        <dbReference type="ARBA" id="ARBA00022481"/>
    </source>
</evidence>
<feature type="region of interest" description="Disordered" evidence="8">
    <location>
        <begin position="244"/>
        <end position="401"/>
    </location>
</feature>
<dbReference type="Gene3D" id="3.30.70.330">
    <property type="match status" value="1"/>
</dbReference>
<dbReference type="PANTHER" id="PTHR15683:SF8">
    <property type="entry name" value="SCAFFOLD ATTACHMENT FACTOR B, ISOFORM B"/>
    <property type="match status" value="1"/>
</dbReference>
<feature type="compositionally biased region" description="Polar residues" evidence="8">
    <location>
        <begin position="384"/>
        <end position="396"/>
    </location>
</feature>
<keyword evidence="2" id="KW-0488">Methylation</keyword>
<dbReference type="PROSITE" id="PS50102">
    <property type="entry name" value="RRM"/>
    <property type="match status" value="1"/>
</dbReference>
<evidence type="ECO:0000313" key="10">
    <source>
        <dbReference type="EMBL" id="CAG5127838.1"/>
    </source>
</evidence>
<dbReference type="InterPro" id="IPR034781">
    <property type="entry name" value="SAFB1_2_RBD"/>
</dbReference>
<evidence type="ECO:0000256" key="5">
    <source>
        <dbReference type="ARBA" id="ARBA00023163"/>
    </source>
</evidence>
<organism evidence="10 11">
    <name type="scientific">Candidula unifasciata</name>
    <dbReference type="NCBI Taxonomy" id="100452"/>
    <lineage>
        <taxon>Eukaryota</taxon>
        <taxon>Metazoa</taxon>
        <taxon>Spiralia</taxon>
        <taxon>Lophotrochozoa</taxon>
        <taxon>Mollusca</taxon>
        <taxon>Gastropoda</taxon>
        <taxon>Heterobranchia</taxon>
        <taxon>Euthyneura</taxon>
        <taxon>Panpulmonata</taxon>
        <taxon>Eupulmonata</taxon>
        <taxon>Stylommatophora</taxon>
        <taxon>Helicina</taxon>
        <taxon>Helicoidea</taxon>
        <taxon>Geomitridae</taxon>
        <taxon>Candidula</taxon>
    </lineage>
</organism>
<dbReference type="AlphaFoldDB" id="A0A8S3ZI42"/>
<keyword evidence="4" id="KW-0805">Transcription regulation</keyword>
<dbReference type="GO" id="GO:0043565">
    <property type="term" value="F:sequence-specific DNA binding"/>
    <property type="evidence" value="ECO:0007669"/>
    <property type="project" value="TreeGrafter"/>
</dbReference>
<dbReference type="GO" id="GO:0050684">
    <property type="term" value="P:regulation of mRNA processing"/>
    <property type="evidence" value="ECO:0007669"/>
    <property type="project" value="TreeGrafter"/>
</dbReference>
<evidence type="ECO:0000259" key="9">
    <source>
        <dbReference type="PROSITE" id="PS50102"/>
    </source>
</evidence>
<dbReference type="EMBL" id="CAJHNH020002813">
    <property type="protein sequence ID" value="CAG5127838.1"/>
    <property type="molecule type" value="Genomic_DNA"/>
</dbReference>
<name>A0A8S3ZI42_9EUPU</name>
<feature type="compositionally biased region" description="Basic and acidic residues" evidence="8">
    <location>
        <begin position="262"/>
        <end position="326"/>
    </location>
</feature>
<evidence type="ECO:0000313" key="11">
    <source>
        <dbReference type="Proteomes" id="UP000678393"/>
    </source>
</evidence>
<keyword evidence="7" id="KW-0694">RNA-binding</keyword>
<sequence length="468" mass="53990">SSSKKDEKTTQNSRNLWVSGLSSSTRATDLKTLFSKYGKVVGAKVVTNARSPGSRCYGFVTMASADEATKSIQHLHRTELHGRMISVEKAKTEPQGAKAKVLPPSGLKSPAKAARPLHRSDRKPATPRKDGEHRRPSKDKSSLGDKKKKDVDVLSFEKIKAERERERLRRKELFLRQEERKRKLALEREEFKQRMIDKRQRDEAAKIEREKRRLRAMRDELERERIETERLRLETERLQIEREQEAYRKEQRALQSRRAAKRPAERPQEEWPAKRPERFSGVDRGSRFERKADRFEGDRVARREERSGGRHERFQEQPVRREREAPVRGYTGRVEEHRSGFREERPRRDARAPRDSARASNRSDSRSEWKSEREVVRTSGGGSWSTPVDSSWSTEDMGQGEGWRSGVVMAQPNSGFAMQPGTMMTGAMGTQTVFIAQPAMQGTPIVMQGNMGRQSDSRYGVANSMRRF</sequence>
<dbReference type="PANTHER" id="PTHR15683">
    <property type="entry name" value="SCAFFOLD ATTACHMENT FACTOR B-RELATED"/>
    <property type="match status" value="1"/>
</dbReference>
<evidence type="ECO:0000256" key="8">
    <source>
        <dbReference type="SAM" id="MobiDB-lite"/>
    </source>
</evidence>
<dbReference type="CDD" id="cd12679">
    <property type="entry name" value="RRM_SAFB1_SAFB2"/>
    <property type="match status" value="1"/>
</dbReference>
<evidence type="ECO:0000256" key="6">
    <source>
        <dbReference type="ARBA" id="ARBA00023242"/>
    </source>
</evidence>
<evidence type="ECO:0000256" key="3">
    <source>
        <dbReference type="ARBA" id="ARBA00022553"/>
    </source>
</evidence>
<dbReference type="GO" id="GO:0006357">
    <property type="term" value="P:regulation of transcription by RNA polymerase II"/>
    <property type="evidence" value="ECO:0007669"/>
    <property type="project" value="TreeGrafter"/>
</dbReference>
<dbReference type="Proteomes" id="UP000678393">
    <property type="component" value="Unassembled WGS sequence"/>
</dbReference>
<reference evidence="10" key="1">
    <citation type="submission" date="2021-04" db="EMBL/GenBank/DDBJ databases">
        <authorList>
            <consortium name="Molecular Ecology Group"/>
        </authorList>
    </citation>
    <scope>NUCLEOTIDE SEQUENCE</scope>
</reference>
<feature type="non-terminal residue" evidence="10">
    <location>
        <position position="468"/>
    </location>
</feature>
<feature type="compositionally biased region" description="Basic and acidic residues" evidence="8">
    <location>
        <begin position="118"/>
        <end position="149"/>
    </location>
</feature>
<dbReference type="InterPro" id="IPR035979">
    <property type="entry name" value="RBD_domain_sf"/>
</dbReference>
<protein>
    <recommendedName>
        <fullName evidence="9">RRM domain-containing protein</fullName>
    </recommendedName>
</protein>
<dbReference type="GO" id="GO:0005634">
    <property type="term" value="C:nucleus"/>
    <property type="evidence" value="ECO:0007669"/>
    <property type="project" value="UniProtKB-SubCell"/>
</dbReference>
<proteinExistence type="predicted"/>